<dbReference type="EMBL" id="ML979137">
    <property type="protein sequence ID" value="KAF1914912.1"/>
    <property type="molecule type" value="Genomic_DNA"/>
</dbReference>
<keyword evidence="2" id="KW-1185">Reference proteome</keyword>
<gene>
    <name evidence="1" type="ORF">BDU57DRAFT_520128</name>
</gene>
<protein>
    <submittedName>
        <fullName evidence="1">Uncharacterized protein</fullName>
    </submittedName>
</protein>
<evidence type="ECO:0000313" key="2">
    <source>
        <dbReference type="Proteomes" id="UP000800096"/>
    </source>
</evidence>
<name>A0A6A5QHT4_AMPQU</name>
<proteinExistence type="predicted"/>
<dbReference type="AlphaFoldDB" id="A0A6A5QHT4"/>
<evidence type="ECO:0000313" key="1">
    <source>
        <dbReference type="EMBL" id="KAF1914912.1"/>
    </source>
</evidence>
<reference evidence="1" key="1">
    <citation type="journal article" date="2020" name="Stud. Mycol.">
        <title>101 Dothideomycetes genomes: a test case for predicting lifestyles and emergence of pathogens.</title>
        <authorList>
            <person name="Haridas S."/>
            <person name="Albert R."/>
            <person name="Binder M."/>
            <person name="Bloem J."/>
            <person name="Labutti K."/>
            <person name="Salamov A."/>
            <person name="Andreopoulos B."/>
            <person name="Baker S."/>
            <person name="Barry K."/>
            <person name="Bills G."/>
            <person name="Bluhm B."/>
            <person name="Cannon C."/>
            <person name="Castanera R."/>
            <person name="Culley D."/>
            <person name="Daum C."/>
            <person name="Ezra D."/>
            <person name="Gonzalez J."/>
            <person name="Henrissat B."/>
            <person name="Kuo A."/>
            <person name="Liang C."/>
            <person name="Lipzen A."/>
            <person name="Lutzoni F."/>
            <person name="Magnuson J."/>
            <person name="Mondo S."/>
            <person name="Nolan M."/>
            <person name="Ohm R."/>
            <person name="Pangilinan J."/>
            <person name="Park H.-J."/>
            <person name="Ramirez L."/>
            <person name="Alfaro M."/>
            <person name="Sun H."/>
            <person name="Tritt A."/>
            <person name="Yoshinaga Y."/>
            <person name="Zwiers L.-H."/>
            <person name="Turgeon B."/>
            <person name="Goodwin S."/>
            <person name="Spatafora J."/>
            <person name="Crous P."/>
            <person name="Grigoriev I."/>
        </authorList>
    </citation>
    <scope>NUCLEOTIDE SEQUENCE</scope>
    <source>
        <strain evidence="1">HMLAC05119</strain>
    </source>
</reference>
<accession>A0A6A5QHT4</accession>
<sequence>MAARPTQDARVLSHGRGGAGKLCPHHILQATLERLQWRAAVLLLLTQVCQATSPEMTRPPTTPSPKT</sequence>
<organism evidence="1 2">
    <name type="scientific">Ampelomyces quisqualis</name>
    <name type="common">Powdery mildew agent</name>
    <dbReference type="NCBI Taxonomy" id="50730"/>
    <lineage>
        <taxon>Eukaryota</taxon>
        <taxon>Fungi</taxon>
        <taxon>Dikarya</taxon>
        <taxon>Ascomycota</taxon>
        <taxon>Pezizomycotina</taxon>
        <taxon>Dothideomycetes</taxon>
        <taxon>Pleosporomycetidae</taxon>
        <taxon>Pleosporales</taxon>
        <taxon>Pleosporineae</taxon>
        <taxon>Phaeosphaeriaceae</taxon>
        <taxon>Ampelomyces</taxon>
    </lineage>
</organism>
<dbReference type="Proteomes" id="UP000800096">
    <property type="component" value="Unassembled WGS sequence"/>
</dbReference>